<accession>A0AAI8YQ35</accession>
<dbReference type="EMBL" id="CAUWAG010000020">
    <property type="protein sequence ID" value="CAJ2512876.1"/>
    <property type="molecule type" value="Genomic_DNA"/>
</dbReference>
<reference evidence="2" key="1">
    <citation type="submission" date="2023-10" db="EMBL/GenBank/DDBJ databases">
        <authorList>
            <person name="Hackl T."/>
        </authorList>
    </citation>
    <scope>NUCLEOTIDE SEQUENCE</scope>
</reference>
<feature type="compositionally biased region" description="Basic residues" evidence="1">
    <location>
        <begin position="165"/>
        <end position="177"/>
    </location>
</feature>
<feature type="compositionally biased region" description="Basic and acidic residues" evidence="1">
    <location>
        <begin position="122"/>
        <end position="139"/>
    </location>
</feature>
<protein>
    <submittedName>
        <fullName evidence="2">Uu.00g009950.m01.CDS01</fullName>
    </submittedName>
</protein>
<gene>
    <name evidence="2" type="ORF">KHLLAP_LOCUS13344</name>
</gene>
<feature type="compositionally biased region" description="Acidic residues" evidence="1">
    <location>
        <begin position="140"/>
        <end position="158"/>
    </location>
</feature>
<dbReference type="Proteomes" id="UP001295740">
    <property type="component" value="Unassembled WGS sequence"/>
</dbReference>
<evidence type="ECO:0000313" key="3">
    <source>
        <dbReference type="Proteomes" id="UP001295740"/>
    </source>
</evidence>
<feature type="compositionally biased region" description="Polar residues" evidence="1">
    <location>
        <begin position="28"/>
        <end position="50"/>
    </location>
</feature>
<name>A0AAI8YQ35_9PEZI</name>
<feature type="compositionally biased region" description="Basic and acidic residues" evidence="1">
    <location>
        <begin position="1"/>
        <end position="10"/>
    </location>
</feature>
<proteinExistence type="predicted"/>
<organism evidence="2 3">
    <name type="scientific">Anthostomella pinea</name>
    <dbReference type="NCBI Taxonomy" id="933095"/>
    <lineage>
        <taxon>Eukaryota</taxon>
        <taxon>Fungi</taxon>
        <taxon>Dikarya</taxon>
        <taxon>Ascomycota</taxon>
        <taxon>Pezizomycotina</taxon>
        <taxon>Sordariomycetes</taxon>
        <taxon>Xylariomycetidae</taxon>
        <taxon>Xylariales</taxon>
        <taxon>Xylariaceae</taxon>
        <taxon>Anthostomella</taxon>
    </lineage>
</organism>
<sequence>MAKPTTHDAADSSSITLEKPVPAPTKRPGTSGTENLLITNRRQASEQFQKAQKAERAYRAKKHASAARTNYTETKAHFAAAATHLRLGVKGLLGVMRALPYLAGERREEGRRKAEARKRARHLEQKKKLEEELARRSGDGDGDDDAEGGETAEGEDENEKLSEKKKGKGKGKKSAAE</sequence>
<feature type="compositionally biased region" description="Basic and acidic residues" evidence="1">
    <location>
        <begin position="104"/>
        <end position="113"/>
    </location>
</feature>
<feature type="region of interest" description="Disordered" evidence="1">
    <location>
        <begin position="1"/>
        <end position="68"/>
    </location>
</feature>
<keyword evidence="3" id="KW-1185">Reference proteome</keyword>
<feature type="region of interest" description="Disordered" evidence="1">
    <location>
        <begin position="104"/>
        <end position="177"/>
    </location>
</feature>
<evidence type="ECO:0000256" key="1">
    <source>
        <dbReference type="SAM" id="MobiDB-lite"/>
    </source>
</evidence>
<comment type="caution">
    <text evidence="2">The sequence shown here is derived from an EMBL/GenBank/DDBJ whole genome shotgun (WGS) entry which is preliminary data.</text>
</comment>
<evidence type="ECO:0000313" key="2">
    <source>
        <dbReference type="EMBL" id="CAJ2512876.1"/>
    </source>
</evidence>
<dbReference type="AlphaFoldDB" id="A0AAI8YQ35"/>